<dbReference type="InterPro" id="IPR017441">
    <property type="entry name" value="Protein_kinase_ATP_BS"/>
</dbReference>
<gene>
    <name evidence="19" type="ORF">WA026_018628</name>
</gene>
<keyword evidence="9 14" id="KW-0727">SH2 domain</keyword>
<sequence length="1122" mass="128459">MSEPTLTIFTVLDNKSIDVAYTNNTTAEDVCIYVCKTLNIGPSARHLFALRIAGKSIFLTPSALFGSKYVEFDFRIRFKVSKLQNLRKLDIRAYDYFFHQTRLDVLDNKVPDIVYEKCKRELVGLGITDMYRVMLEKDIPKESVENDYKKYIPKEVLKRHAFFIKKPIRETLGKLQRTKHDVWFVKEEYLNQLNILAPEYLAETYKAVTDLDGSSCNILLKVSPGNNSSDSGLPEIKFCLESKKDQWQLIGTIEEMAFVSIRIDGTVEINRKNGIPFYLKFNSLPVMWSFISHLDGYYRLACKWTFNICKDATTPSLEKLYMMKCHGPVGGEFSYAKLEEKRLNRPGCFIIRESEAKYNQYFIDVCIKNSSKPKTFKLEKINKDEYIFNDDLTRYKSIQQLVAAYNDENAPIYFQECLPPSDYDESPLLLCRKDDVSGAALTDASALNSLVPNAPLCIDCKDLQIYKLQKKDGSQGITLVYRSMWKISKTKKIEVGMKILKQESADKYLRDFLNLAGSWAFLQTKYIVRVYGVTLTRNISMVTEYFRLGPLNLYLQKHKNIIKTVDLIEASSNLASALWYLNEKQIVHGNIRCRKLMVSTHEDNSFEIKLNDPGIVTCYGANEVHWIPVECYGNLDYAKRSSSADVWAFATTLWEIFTYGEEISTNNPMEAKQIYLSGKILPKPPPCPDNIYQVMKECWHLDSDRRKQPQAIMRDVNQIFYQVYNSRRIHSYAKVSSRSKSNLHMQGISGTSSTSIHSNNTESTCFYFSDDVLASADDGDLSAASNYSGGLSECGLLNSQDRLNYEESLSCDFSNILSNFNFSTMTSSLDNINSMQSIFELDEGSNVVLQGRIGVGFYGEVYRATLENDNESGKCPRQVAVKKLKSSGITSSLQDFEREIDIMKSLQHPNIVEILGVVRDPEILLIMEFVKHGSLQSYLMMNRDSLHTQQLLKYSLDIAKGMDYLGQKNIVHRDLAARNILVVDENHVKISDFGLAQVMGENDYYILKTNRELPIKWYSPESLRDGKFSVRSDVWSYGVTMCEMFNSGEEPKLANITQKEEKGREQEVLLKLLAAGIRFPCPPMCPQAVYIRIIYPCWQNDPHDRPSFAKLVCECEDMVSQY</sequence>
<evidence type="ECO:0000313" key="20">
    <source>
        <dbReference type="Proteomes" id="UP001431783"/>
    </source>
</evidence>
<evidence type="ECO:0000256" key="15">
    <source>
        <dbReference type="PROSITE-ProRule" id="PRU10141"/>
    </source>
</evidence>
<dbReference type="CDD" id="cd00192">
    <property type="entry name" value="PTKc"/>
    <property type="match status" value="1"/>
</dbReference>
<dbReference type="Proteomes" id="UP001431783">
    <property type="component" value="Unassembled WGS sequence"/>
</dbReference>
<dbReference type="EMBL" id="JARQZJ010000042">
    <property type="protein sequence ID" value="KAK9877520.1"/>
    <property type="molecule type" value="Genomic_DNA"/>
</dbReference>
<comment type="catalytic activity">
    <reaction evidence="12">
        <text>L-tyrosyl-[protein] + ATP = O-phospho-L-tyrosyl-[protein] + ADP + H(+)</text>
        <dbReference type="Rhea" id="RHEA:10596"/>
        <dbReference type="Rhea" id="RHEA-COMP:10136"/>
        <dbReference type="Rhea" id="RHEA-COMP:20101"/>
        <dbReference type="ChEBI" id="CHEBI:15378"/>
        <dbReference type="ChEBI" id="CHEBI:30616"/>
        <dbReference type="ChEBI" id="CHEBI:46858"/>
        <dbReference type="ChEBI" id="CHEBI:61978"/>
        <dbReference type="ChEBI" id="CHEBI:456216"/>
        <dbReference type="EC" id="2.7.10.1"/>
    </reaction>
</comment>
<keyword evidence="5" id="KW-0677">Repeat</keyword>
<evidence type="ECO:0000259" key="16">
    <source>
        <dbReference type="PROSITE" id="PS50001"/>
    </source>
</evidence>
<feature type="domain" description="SH2" evidence="16">
    <location>
        <begin position="324"/>
        <end position="421"/>
    </location>
</feature>
<dbReference type="SMART" id="SM00295">
    <property type="entry name" value="B41"/>
    <property type="match status" value="1"/>
</dbReference>
<dbReference type="GO" id="GO:0030182">
    <property type="term" value="P:neuron differentiation"/>
    <property type="evidence" value="ECO:0007669"/>
    <property type="project" value="UniProtKB-ARBA"/>
</dbReference>
<feature type="domain" description="FERM" evidence="18">
    <location>
        <begin position="5"/>
        <end position="305"/>
    </location>
</feature>
<evidence type="ECO:0000256" key="5">
    <source>
        <dbReference type="ARBA" id="ARBA00022737"/>
    </source>
</evidence>
<evidence type="ECO:0000256" key="4">
    <source>
        <dbReference type="ARBA" id="ARBA00022679"/>
    </source>
</evidence>
<protein>
    <recommendedName>
        <fullName evidence="2">non-specific protein-tyrosine kinase</fullName>
        <ecNumber evidence="2">2.7.10.2</ecNumber>
    </recommendedName>
</protein>
<dbReference type="InterPro" id="IPR036860">
    <property type="entry name" value="SH2_dom_sf"/>
</dbReference>
<keyword evidence="8 15" id="KW-0067">ATP-binding</keyword>
<dbReference type="InterPro" id="IPR020635">
    <property type="entry name" value="Tyr_kinase_cat_dom"/>
</dbReference>
<dbReference type="InterPro" id="IPR000299">
    <property type="entry name" value="FERM_domain"/>
</dbReference>
<dbReference type="GO" id="GO:0051130">
    <property type="term" value="P:positive regulation of cellular component organization"/>
    <property type="evidence" value="ECO:0007669"/>
    <property type="project" value="UniProtKB-ARBA"/>
</dbReference>
<dbReference type="SUPFAM" id="SSF55550">
    <property type="entry name" value="SH2 domain"/>
    <property type="match status" value="1"/>
</dbReference>
<dbReference type="AlphaFoldDB" id="A0AAW1UBT6"/>
<dbReference type="InterPro" id="IPR019748">
    <property type="entry name" value="FERM_central"/>
</dbReference>
<dbReference type="GO" id="GO:0012505">
    <property type="term" value="C:endomembrane system"/>
    <property type="evidence" value="ECO:0007669"/>
    <property type="project" value="UniProtKB-SubCell"/>
</dbReference>
<feature type="domain" description="Protein kinase" evidence="17">
    <location>
        <begin position="847"/>
        <end position="1119"/>
    </location>
</feature>
<dbReference type="GO" id="GO:0004715">
    <property type="term" value="F:non-membrane spanning protein tyrosine kinase activity"/>
    <property type="evidence" value="ECO:0007669"/>
    <property type="project" value="UniProtKB-EC"/>
</dbReference>
<dbReference type="PANTHER" id="PTHR45807:SF7">
    <property type="entry name" value="TYROSINE-PROTEIN KINASE HOPSCOTCH"/>
    <property type="match status" value="1"/>
</dbReference>
<dbReference type="PRINTS" id="PR00109">
    <property type="entry name" value="TYRKINASE"/>
</dbReference>
<keyword evidence="20" id="KW-1185">Reference proteome</keyword>
<evidence type="ECO:0000256" key="8">
    <source>
        <dbReference type="ARBA" id="ARBA00022840"/>
    </source>
</evidence>
<dbReference type="GO" id="GO:0050793">
    <property type="term" value="P:regulation of developmental process"/>
    <property type="evidence" value="ECO:0007669"/>
    <property type="project" value="UniProtKB-ARBA"/>
</dbReference>
<evidence type="ECO:0000256" key="7">
    <source>
        <dbReference type="ARBA" id="ARBA00022777"/>
    </source>
</evidence>
<dbReference type="GO" id="GO:0019221">
    <property type="term" value="P:cytokine-mediated signaling pathway"/>
    <property type="evidence" value="ECO:0007669"/>
    <property type="project" value="TreeGrafter"/>
</dbReference>
<dbReference type="PROSITE" id="PS50001">
    <property type="entry name" value="SH2"/>
    <property type="match status" value="1"/>
</dbReference>
<dbReference type="PROSITE" id="PS00107">
    <property type="entry name" value="PROTEIN_KINASE_ATP"/>
    <property type="match status" value="1"/>
</dbReference>
<feature type="binding site" evidence="15">
    <location>
        <position position="883"/>
    </location>
    <ligand>
        <name>ATP</name>
        <dbReference type="ChEBI" id="CHEBI:30616"/>
    </ligand>
</feature>
<name>A0AAW1UBT6_9CUCU</name>
<dbReference type="Pfam" id="PF21990">
    <property type="entry name" value="SH2_1"/>
    <property type="match status" value="1"/>
</dbReference>
<comment type="catalytic activity">
    <reaction evidence="13">
        <text>L-tyrosyl-[protein] + ATP = O-phospho-L-tyrosyl-[protein] + ADP + H(+)</text>
        <dbReference type="Rhea" id="RHEA:10596"/>
        <dbReference type="Rhea" id="RHEA-COMP:10136"/>
        <dbReference type="Rhea" id="RHEA-COMP:20101"/>
        <dbReference type="ChEBI" id="CHEBI:15378"/>
        <dbReference type="ChEBI" id="CHEBI:30616"/>
        <dbReference type="ChEBI" id="CHEBI:46858"/>
        <dbReference type="ChEBI" id="CHEBI:61978"/>
        <dbReference type="ChEBI" id="CHEBI:456216"/>
        <dbReference type="EC" id="2.7.10.2"/>
    </reaction>
</comment>
<reference evidence="19 20" key="1">
    <citation type="submission" date="2023-03" db="EMBL/GenBank/DDBJ databases">
        <title>Genome insight into feeding habits of ladybird beetles.</title>
        <authorList>
            <person name="Li H.-S."/>
            <person name="Huang Y.-H."/>
            <person name="Pang H."/>
        </authorList>
    </citation>
    <scope>NUCLEOTIDE SEQUENCE [LARGE SCALE GENOMIC DNA]</scope>
    <source>
        <strain evidence="19">SYSU_2023b</strain>
        <tissue evidence="19">Whole body</tissue>
    </source>
</reference>
<dbReference type="GO" id="GO:0002009">
    <property type="term" value="P:morphogenesis of an epithelium"/>
    <property type="evidence" value="ECO:0007669"/>
    <property type="project" value="UniProtKB-ARBA"/>
</dbReference>
<evidence type="ECO:0000256" key="3">
    <source>
        <dbReference type="ARBA" id="ARBA00022553"/>
    </source>
</evidence>
<dbReference type="InterPro" id="IPR001245">
    <property type="entry name" value="Ser-Thr/Tyr_kinase_cat_dom"/>
</dbReference>
<dbReference type="SUPFAM" id="SSF56112">
    <property type="entry name" value="Protein kinase-like (PK-like)"/>
    <property type="match status" value="2"/>
</dbReference>
<dbReference type="InterPro" id="IPR008266">
    <property type="entry name" value="Tyr_kinase_AS"/>
</dbReference>
<dbReference type="InterPro" id="IPR011009">
    <property type="entry name" value="Kinase-like_dom_sf"/>
</dbReference>
<dbReference type="GO" id="GO:0004714">
    <property type="term" value="F:transmembrane receptor protein tyrosine kinase activity"/>
    <property type="evidence" value="ECO:0007669"/>
    <property type="project" value="UniProtKB-EC"/>
</dbReference>
<dbReference type="PROSITE" id="PS50011">
    <property type="entry name" value="PROTEIN_KINASE_DOM"/>
    <property type="match status" value="2"/>
</dbReference>
<evidence type="ECO:0000256" key="12">
    <source>
        <dbReference type="ARBA" id="ARBA00051243"/>
    </source>
</evidence>
<organism evidence="19 20">
    <name type="scientific">Henosepilachna vigintioctopunctata</name>
    <dbReference type="NCBI Taxonomy" id="420089"/>
    <lineage>
        <taxon>Eukaryota</taxon>
        <taxon>Metazoa</taxon>
        <taxon>Ecdysozoa</taxon>
        <taxon>Arthropoda</taxon>
        <taxon>Hexapoda</taxon>
        <taxon>Insecta</taxon>
        <taxon>Pterygota</taxon>
        <taxon>Neoptera</taxon>
        <taxon>Endopterygota</taxon>
        <taxon>Coleoptera</taxon>
        <taxon>Polyphaga</taxon>
        <taxon>Cucujiformia</taxon>
        <taxon>Coccinelloidea</taxon>
        <taxon>Coccinellidae</taxon>
        <taxon>Epilachninae</taxon>
        <taxon>Epilachnini</taxon>
        <taxon>Henosepilachna</taxon>
    </lineage>
</organism>
<dbReference type="PANTHER" id="PTHR45807">
    <property type="entry name" value="TYROSINE-PROTEIN KINASE HOPSCOTCH"/>
    <property type="match status" value="1"/>
</dbReference>
<evidence type="ECO:0000256" key="1">
    <source>
        <dbReference type="ARBA" id="ARBA00004308"/>
    </source>
</evidence>
<dbReference type="Gene3D" id="1.10.510.10">
    <property type="entry name" value="Transferase(Phosphotransferase) domain 1"/>
    <property type="match status" value="2"/>
</dbReference>
<comment type="subcellular location">
    <subcellularLocation>
        <location evidence="1">Endomembrane system</location>
    </subcellularLocation>
</comment>
<dbReference type="InterPro" id="IPR041155">
    <property type="entry name" value="FERM_F1"/>
</dbReference>
<keyword evidence="6 15" id="KW-0547">Nucleotide-binding</keyword>
<dbReference type="InterPro" id="IPR051286">
    <property type="entry name" value="JAK"/>
</dbReference>
<dbReference type="Pfam" id="PF18379">
    <property type="entry name" value="FERM_F1"/>
    <property type="match status" value="1"/>
</dbReference>
<comment type="caution">
    <text evidence="19">The sequence shown here is derived from an EMBL/GenBank/DDBJ whole genome shotgun (WGS) entry which is preliminary data.</text>
</comment>
<evidence type="ECO:0000313" key="19">
    <source>
        <dbReference type="EMBL" id="KAK9877520.1"/>
    </source>
</evidence>
<dbReference type="CDD" id="cd14473">
    <property type="entry name" value="FERM_B-lobe"/>
    <property type="match status" value="1"/>
</dbReference>
<dbReference type="GO" id="GO:0016020">
    <property type="term" value="C:membrane"/>
    <property type="evidence" value="ECO:0007669"/>
    <property type="project" value="InterPro"/>
</dbReference>
<dbReference type="GO" id="GO:0035556">
    <property type="term" value="P:intracellular signal transduction"/>
    <property type="evidence" value="ECO:0007669"/>
    <property type="project" value="InterPro"/>
</dbReference>
<dbReference type="EC" id="2.7.10.2" evidence="2"/>
<dbReference type="GO" id="GO:0048468">
    <property type="term" value="P:cell development"/>
    <property type="evidence" value="ECO:0007669"/>
    <property type="project" value="UniProtKB-ARBA"/>
</dbReference>
<evidence type="ECO:0000256" key="2">
    <source>
        <dbReference type="ARBA" id="ARBA00011903"/>
    </source>
</evidence>
<dbReference type="GO" id="GO:0005829">
    <property type="term" value="C:cytosol"/>
    <property type="evidence" value="ECO:0007669"/>
    <property type="project" value="TreeGrafter"/>
</dbReference>
<keyword evidence="11" id="KW-0829">Tyrosine-protein kinase</keyword>
<dbReference type="Gene3D" id="3.30.505.10">
    <property type="entry name" value="SH2 domain"/>
    <property type="match status" value="1"/>
</dbReference>
<dbReference type="FunFam" id="1.10.510.10:FF:001512">
    <property type="entry name" value="Receptor tyrosine-protein kinase erbB-2"/>
    <property type="match status" value="1"/>
</dbReference>
<dbReference type="SMART" id="SM00219">
    <property type="entry name" value="TyrKc"/>
    <property type="match status" value="2"/>
</dbReference>
<evidence type="ECO:0000256" key="6">
    <source>
        <dbReference type="ARBA" id="ARBA00022741"/>
    </source>
</evidence>
<dbReference type="InterPro" id="IPR000980">
    <property type="entry name" value="SH2"/>
</dbReference>
<dbReference type="Pfam" id="PF07714">
    <property type="entry name" value="PK_Tyr_Ser-Thr"/>
    <property type="match status" value="2"/>
</dbReference>
<dbReference type="GO" id="GO:0071944">
    <property type="term" value="C:cell periphery"/>
    <property type="evidence" value="ECO:0007669"/>
    <property type="project" value="UniProtKB-ARBA"/>
</dbReference>
<accession>A0AAW1UBT6</accession>
<dbReference type="GO" id="GO:0005524">
    <property type="term" value="F:ATP binding"/>
    <property type="evidence" value="ECO:0007669"/>
    <property type="project" value="UniProtKB-UniRule"/>
</dbReference>
<dbReference type="GO" id="GO:0005126">
    <property type="term" value="F:cytokine receptor binding"/>
    <property type="evidence" value="ECO:0007669"/>
    <property type="project" value="TreeGrafter"/>
</dbReference>
<evidence type="ECO:0000259" key="17">
    <source>
        <dbReference type="PROSITE" id="PS50011"/>
    </source>
</evidence>
<dbReference type="InterPro" id="IPR019749">
    <property type="entry name" value="Band_41_domain"/>
</dbReference>
<evidence type="ECO:0000259" key="18">
    <source>
        <dbReference type="PROSITE" id="PS50057"/>
    </source>
</evidence>
<keyword evidence="10" id="KW-0472">Membrane</keyword>
<dbReference type="GO" id="GO:0009887">
    <property type="term" value="P:animal organ morphogenesis"/>
    <property type="evidence" value="ECO:0007669"/>
    <property type="project" value="UniProtKB-ARBA"/>
</dbReference>
<feature type="domain" description="Protein kinase" evidence="17">
    <location>
        <begin position="466"/>
        <end position="721"/>
    </location>
</feature>
<dbReference type="PROSITE" id="PS50057">
    <property type="entry name" value="FERM_3"/>
    <property type="match status" value="1"/>
</dbReference>
<evidence type="ECO:0000256" key="9">
    <source>
        <dbReference type="ARBA" id="ARBA00022999"/>
    </source>
</evidence>
<proteinExistence type="predicted"/>
<dbReference type="InterPro" id="IPR016251">
    <property type="entry name" value="Tyr_kinase_non-rcpt_Jak/Tyk2"/>
</dbReference>
<dbReference type="GO" id="GO:0007259">
    <property type="term" value="P:cell surface receptor signaling pathway via JAK-STAT"/>
    <property type="evidence" value="ECO:0007669"/>
    <property type="project" value="TreeGrafter"/>
</dbReference>
<dbReference type="PRINTS" id="PR01823">
    <property type="entry name" value="JANUSKINASE"/>
</dbReference>
<keyword evidence="3" id="KW-0597">Phosphoprotein</keyword>
<evidence type="ECO:0000256" key="13">
    <source>
        <dbReference type="ARBA" id="ARBA00051245"/>
    </source>
</evidence>
<evidence type="ECO:0000256" key="14">
    <source>
        <dbReference type="PROSITE-ProRule" id="PRU00191"/>
    </source>
</evidence>
<dbReference type="InterPro" id="IPR000719">
    <property type="entry name" value="Prot_kinase_dom"/>
</dbReference>
<dbReference type="PROSITE" id="PS00109">
    <property type="entry name" value="PROTEIN_KINASE_TYR"/>
    <property type="match status" value="1"/>
</dbReference>
<evidence type="ECO:0000256" key="11">
    <source>
        <dbReference type="ARBA" id="ARBA00023137"/>
    </source>
</evidence>
<keyword evidence="7" id="KW-0418">Kinase</keyword>
<evidence type="ECO:0000256" key="10">
    <source>
        <dbReference type="ARBA" id="ARBA00023136"/>
    </source>
</evidence>
<keyword evidence="4" id="KW-0808">Transferase</keyword>